<evidence type="ECO:0000313" key="2">
    <source>
        <dbReference type="Proteomes" id="UP000238362"/>
    </source>
</evidence>
<dbReference type="RefSeq" id="WP_106179973.1">
    <property type="nucleotide sequence ID" value="NZ_PVNH01000007.1"/>
</dbReference>
<evidence type="ECO:0008006" key="3">
    <source>
        <dbReference type="Google" id="ProtNLM"/>
    </source>
</evidence>
<dbReference type="Proteomes" id="UP000238362">
    <property type="component" value="Unassembled WGS sequence"/>
</dbReference>
<sequence length="332" mass="35600">MRAGPALPRLPAAPVAVAVSAVALLVLAHLSLVGGAPARPAEERTPALVVDGPDPRAAVLFIAGYDSWYSGKPVHDRIGITRYSYAGLGQDGRPLPYHPIDTHASLDASAANLRAQIDVLHRRTGKPVAVMARSEGTLVVRTFLARYRHPHLESVVLLSPLVRPGRVYFPPQDARAGWGLALGWELRGMLSLVRWTSGAKADADSPLVRSVLNDAPLYRNRMLCPEPGVRMIAFVPLVTAAVVSPADYPAVPSVQLPGLHASMLGRMDIQRAVADFLAGRRVDGNPSTYYPAIQMAAAAWQAPALPLKLNAVWERDTPDAAFGDDGCLPRPR</sequence>
<proteinExistence type="predicted"/>
<accession>A0A2T0LSD2</accession>
<gene>
    <name evidence="1" type="ORF">B0I33_107145</name>
</gene>
<organism evidence="1 2">
    <name type="scientific">Prauserella shujinwangii</name>
    <dbReference type="NCBI Taxonomy" id="1453103"/>
    <lineage>
        <taxon>Bacteria</taxon>
        <taxon>Bacillati</taxon>
        <taxon>Actinomycetota</taxon>
        <taxon>Actinomycetes</taxon>
        <taxon>Pseudonocardiales</taxon>
        <taxon>Pseudonocardiaceae</taxon>
        <taxon>Prauserella</taxon>
    </lineage>
</organism>
<dbReference type="SUPFAM" id="SSF53474">
    <property type="entry name" value="alpha/beta-Hydrolases"/>
    <property type="match status" value="1"/>
</dbReference>
<dbReference type="OrthoDB" id="3365390at2"/>
<dbReference type="EMBL" id="PVNH01000007">
    <property type="protein sequence ID" value="PRX46568.1"/>
    <property type="molecule type" value="Genomic_DNA"/>
</dbReference>
<comment type="caution">
    <text evidence="1">The sequence shown here is derived from an EMBL/GenBank/DDBJ whole genome shotgun (WGS) entry which is preliminary data.</text>
</comment>
<dbReference type="Gene3D" id="3.40.50.1820">
    <property type="entry name" value="alpha/beta hydrolase"/>
    <property type="match status" value="1"/>
</dbReference>
<protein>
    <recommendedName>
        <fullName evidence="3">Serine aminopeptidase S33 family</fullName>
    </recommendedName>
</protein>
<keyword evidence="2" id="KW-1185">Reference proteome</keyword>
<dbReference type="InterPro" id="IPR029058">
    <property type="entry name" value="AB_hydrolase_fold"/>
</dbReference>
<name>A0A2T0LSD2_9PSEU</name>
<evidence type="ECO:0000313" key="1">
    <source>
        <dbReference type="EMBL" id="PRX46568.1"/>
    </source>
</evidence>
<reference evidence="1 2" key="1">
    <citation type="submission" date="2018-03" db="EMBL/GenBank/DDBJ databases">
        <title>Genomic Encyclopedia of Type Strains, Phase III (KMG-III): the genomes of soil and plant-associated and newly described type strains.</title>
        <authorList>
            <person name="Whitman W."/>
        </authorList>
    </citation>
    <scope>NUCLEOTIDE SEQUENCE [LARGE SCALE GENOMIC DNA]</scope>
    <source>
        <strain evidence="1 2">CGMCC 4.7125</strain>
    </source>
</reference>
<dbReference type="AlphaFoldDB" id="A0A2T0LSD2"/>